<evidence type="ECO:0000313" key="2">
    <source>
        <dbReference type="Proteomes" id="UP001497700"/>
    </source>
</evidence>
<evidence type="ECO:0000313" key="1">
    <source>
        <dbReference type="EMBL" id="KAI4869695.1"/>
    </source>
</evidence>
<accession>A0ACB9ZD09</accession>
<gene>
    <name evidence="1" type="ORF">F4820DRAFT_443772</name>
</gene>
<dbReference type="EMBL" id="MU393428">
    <property type="protein sequence ID" value="KAI4869695.1"/>
    <property type="molecule type" value="Genomic_DNA"/>
</dbReference>
<organism evidence="1 2">
    <name type="scientific">Hypoxylon rubiginosum</name>
    <dbReference type="NCBI Taxonomy" id="110542"/>
    <lineage>
        <taxon>Eukaryota</taxon>
        <taxon>Fungi</taxon>
        <taxon>Dikarya</taxon>
        <taxon>Ascomycota</taxon>
        <taxon>Pezizomycotina</taxon>
        <taxon>Sordariomycetes</taxon>
        <taxon>Xylariomycetidae</taxon>
        <taxon>Xylariales</taxon>
        <taxon>Hypoxylaceae</taxon>
        <taxon>Hypoxylon</taxon>
    </lineage>
</organism>
<protein>
    <submittedName>
        <fullName evidence="1">Uncharacterized protein</fullName>
    </submittedName>
</protein>
<name>A0ACB9ZD09_9PEZI</name>
<dbReference type="Proteomes" id="UP001497700">
    <property type="component" value="Unassembled WGS sequence"/>
</dbReference>
<comment type="caution">
    <text evidence="1">The sequence shown here is derived from an EMBL/GenBank/DDBJ whole genome shotgun (WGS) entry which is preliminary data.</text>
</comment>
<sequence>MKLLAIALSSCLWPLASSHPAPVPINRIGHAIDTVPVTHKDAHFSRATRFAGIPPAAAAAAVPRDATAAPLVAPGSNFTAAGNRTGAIRCAAGGSSFVDATVPDSAPAADCLAIADGLAHAAAADDAQFSGYWQYGAADAARRNVTGTKLLASHGACAFGVVAGDGMTAASVPIGTEDAATVIRLAVKKFASGNGTAMASGTNGTNGTNSGMGSGPRLGAAGAFQCGVGPSTMVNWAIYHAM</sequence>
<proteinExistence type="predicted"/>
<keyword evidence="2" id="KW-1185">Reference proteome</keyword>
<reference evidence="1 2" key="1">
    <citation type="journal article" date="2022" name="New Phytol.">
        <title>Ecological generalism drives hyperdiversity of secondary metabolite gene clusters in xylarialean endophytes.</title>
        <authorList>
            <person name="Franco M.E.E."/>
            <person name="Wisecaver J.H."/>
            <person name="Arnold A.E."/>
            <person name="Ju Y.M."/>
            <person name="Slot J.C."/>
            <person name="Ahrendt S."/>
            <person name="Moore L.P."/>
            <person name="Eastman K.E."/>
            <person name="Scott K."/>
            <person name="Konkel Z."/>
            <person name="Mondo S.J."/>
            <person name="Kuo A."/>
            <person name="Hayes R.D."/>
            <person name="Haridas S."/>
            <person name="Andreopoulos B."/>
            <person name="Riley R."/>
            <person name="LaButti K."/>
            <person name="Pangilinan J."/>
            <person name="Lipzen A."/>
            <person name="Amirebrahimi M."/>
            <person name="Yan J."/>
            <person name="Adam C."/>
            <person name="Keymanesh K."/>
            <person name="Ng V."/>
            <person name="Louie K."/>
            <person name="Northen T."/>
            <person name="Drula E."/>
            <person name="Henrissat B."/>
            <person name="Hsieh H.M."/>
            <person name="Youens-Clark K."/>
            <person name="Lutzoni F."/>
            <person name="Miadlikowska J."/>
            <person name="Eastwood D.C."/>
            <person name="Hamelin R.C."/>
            <person name="Grigoriev I.V."/>
            <person name="U'Ren J.M."/>
        </authorList>
    </citation>
    <scope>NUCLEOTIDE SEQUENCE [LARGE SCALE GENOMIC DNA]</scope>
    <source>
        <strain evidence="1 2">CBS 119005</strain>
    </source>
</reference>